<keyword evidence="2" id="KW-1185">Reference proteome</keyword>
<proteinExistence type="predicted"/>
<dbReference type="AlphaFoldDB" id="A0A1I1JU62"/>
<accession>A0A1I1JU62</accession>
<dbReference type="PANTHER" id="PTHR43883">
    <property type="entry name" value="SLR0207 PROTEIN"/>
    <property type="match status" value="1"/>
</dbReference>
<dbReference type="Gene3D" id="3.40.50.300">
    <property type="entry name" value="P-loop containing nucleotide triphosphate hydrolases"/>
    <property type="match status" value="1"/>
</dbReference>
<dbReference type="PANTHER" id="PTHR43883:SF1">
    <property type="entry name" value="GLUCONOKINASE"/>
    <property type="match status" value="1"/>
</dbReference>
<name>A0A1I1JU62_9GAMM</name>
<dbReference type="InterPro" id="IPR027417">
    <property type="entry name" value="P-loop_NTPase"/>
</dbReference>
<organism evidence="1 2">
    <name type="scientific">Kushneria avicenniae</name>
    <dbReference type="NCBI Taxonomy" id="402385"/>
    <lineage>
        <taxon>Bacteria</taxon>
        <taxon>Pseudomonadati</taxon>
        <taxon>Pseudomonadota</taxon>
        <taxon>Gammaproteobacteria</taxon>
        <taxon>Oceanospirillales</taxon>
        <taxon>Halomonadaceae</taxon>
        <taxon>Kushneria</taxon>
    </lineage>
</organism>
<dbReference type="Gene3D" id="3.90.1200.10">
    <property type="match status" value="1"/>
</dbReference>
<dbReference type="STRING" id="402385.SAMN05421848_1770"/>
<protein>
    <submittedName>
        <fullName evidence="1">Uncharacterized protein</fullName>
    </submittedName>
</protein>
<evidence type="ECO:0000313" key="1">
    <source>
        <dbReference type="EMBL" id="SFC52104.1"/>
    </source>
</evidence>
<dbReference type="Proteomes" id="UP000199046">
    <property type="component" value="Unassembled WGS sequence"/>
</dbReference>
<dbReference type="InterPro" id="IPR052732">
    <property type="entry name" value="Cell-binding_unc_protein"/>
</dbReference>
<dbReference type="Pfam" id="PF13671">
    <property type="entry name" value="AAA_33"/>
    <property type="match status" value="1"/>
</dbReference>
<dbReference type="SUPFAM" id="SSF56112">
    <property type="entry name" value="Protein kinase-like (PK-like)"/>
    <property type="match status" value="1"/>
</dbReference>
<dbReference type="EMBL" id="FOLY01000003">
    <property type="protein sequence ID" value="SFC52104.1"/>
    <property type="molecule type" value="Genomic_DNA"/>
</dbReference>
<gene>
    <name evidence="1" type="ORF">SAMN05421848_1770</name>
</gene>
<evidence type="ECO:0000313" key="2">
    <source>
        <dbReference type="Proteomes" id="UP000199046"/>
    </source>
</evidence>
<dbReference type="SUPFAM" id="SSF52540">
    <property type="entry name" value="P-loop containing nucleoside triphosphate hydrolases"/>
    <property type="match status" value="1"/>
</dbReference>
<dbReference type="OrthoDB" id="9810277at2"/>
<reference evidence="2" key="1">
    <citation type="submission" date="2016-10" db="EMBL/GenBank/DDBJ databases">
        <authorList>
            <person name="Varghese N."/>
            <person name="Submissions S."/>
        </authorList>
    </citation>
    <scope>NUCLEOTIDE SEQUENCE [LARGE SCALE GENOMIC DNA]</scope>
    <source>
        <strain evidence="2">DSM 23439</strain>
    </source>
</reference>
<sequence length="522" mass="59507">MSQSLISALRSGRFFNHEVSSLQVYETHISWVIVTGDYAYKIKKPLDFGFLDFSTLARRRRFCDDEVRLNRRLAGDLYERVVPISGTPEAPVLDGEGEPFEYAICMRQFDNAGLFSTLQANGELTRSMMDDMVDQLVAFHQRAERVSPESPFGSAEAVNAPVVQNFDQIRPLLDDPQDLRRLDELAQRAEELYQRLAPMLSQRQRDGFVRETHGDVHLANVVQHHGRALIFDCIEFNDDLRYNDVCCELAFLLMDLEARGEHALSSHVLNRYLEGSGDHELVRLLPWYKAYRAMVRAKVALFRQQQPDLHPADRDAALSDYRSYIALAERYSEIDIPWLLISVGVSGSGKSRFTEQVVRSLGAIRLRSDVERKRLCQLSFDADSGSSVAGGIYSEEMTRQTYERLATLSGTLMEAGYPVCIDATMLKRSQRDRLRHEAEKRGLAALLISFEADDATLRDRLRRRRDRRGEVSEAGIEVLDHQLASRDAFGEDELAYLIHLDTTAEDANLTLVSLIRERLRLN</sequence>
<dbReference type="InterPro" id="IPR011009">
    <property type="entry name" value="Kinase-like_dom_sf"/>
</dbReference>